<feature type="binding site" evidence="3">
    <location>
        <position position="355"/>
    </location>
    <ligand>
        <name>Mn(2+)</name>
        <dbReference type="ChEBI" id="CHEBI:29035"/>
        <label>2</label>
    </ligand>
</feature>
<organism evidence="7 8">
    <name type="scientific">Lachnellula willkommii</name>
    <dbReference type="NCBI Taxonomy" id="215461"/>
    <lineage>
        <taxon>Eukaryota</taxon>
        <taxon>Fungi</taxon>
        <taxon>Dikarya</taxon>
        <taxon>Ascomycota</taxon>
        <taxon>Pezizomycotina</taxon>
        <taxon>Leotiomycetes</taxon>
        <taxon>Helotiales</taxon>
        <taxon>Lachnaceae</taxon>
        <taxon>Lachnellula</taxon>
    </lineage>
</organism>
<feature type="binding site" evidence="3">
    <location>
        <position position="394"/>
    </location>
    <ligand>
        <name>Mn(2+)</name>
        <dbReference type="ChEBI" id="CHEBI:29035"/>
        <label>2</label>
    </ligand>
</feature>
<feature type="chain" id="PRO_5021814918" evidence="5">
    <location>
        <begin position="27"/>
        <end position="460"/>
    </location>
</feature>
<dbReference type="InterPro" id="IPR017774">
    <property type="entry name" value="Bicupin_oxalate_deCO2ase/Oxase"/>
</dbReference>
<evidence type="ECO:0000256" key="3">
    <source>
        <dbReference type="PIRSR" id="PIRSR617774-2"/>
    </source>
</evidence>
<evidence type="ECO:0000256" key="1">
    <source>
        <dbReference type="ARBA" id="ARBA00022723"/>
    </source>
</evidence>
<feature type="signal peptide" evidence="5">
    <location>
        <begin position="1"/>
        <end position="26"/>
    </location>
</feature>
<dbReference type="Pfam" id="PF00190">
    <property type="entry name" value="Cupin_1"/>
    <property type="match status" value="2"/>
</dbReference>
<evidence type="ECO:0000256" key="5">
    <source>
        <dbReference type="SAM" id="SignalP"/>
    </source>
</evidence>
<gene>
    <name evidence="7" type="primary">oxdC_2</name>
    <name evidence="7" type="ORF">LAWI1_G000990</name>
</gene>
<dbReference type="AlphaFoldDB" id="A0A559MJD9"/>
<dbReference type="InterPro" id="IPR051610">
    <property type="entry name" value="GPI/OXD"/>
</dbReference>
<feature type="domain" description="Cupin type-1" evidence="6">
    <location>
        <begin position="302"/>
        <end position="444"/>
    </location>
</feature>
<dbReference type="Gene3D" id="2.60.120.10">
    <property type="entry name" value="Jelly Rolls"/>
    <property type="match status" value="2"/>
</dbReference>
<dbReference type="PANTHER" id="PTHR35848">
    <property type="entry name" value="OXALATE-BINDING PROTEIN"/>
    <property type="match status" value="1"/>
</dbReference>
<feature type="binding site" evidence="3">
    <location>
        <position position="177"/>
    </location>
    <ligand>
        <name>Mn(2+)</name>
        <dbReference type="ChEBI" id="CHEBI:29035"/>
        <label>1</label>
    </ligand>
</feature>
<feature type="domain" description="Cupin type-1" evidence="6">
    <location>
        <begin position="133"/>
        <end position="263"/>
    </location>
</feature>
<feature type="region of interest" description="Disordered" evidence="4">
    <location>
        <begin position="80"/>
        <end position="118"/>
    </location>
</feature>
<proteinExistence type="predicted"/>
<dbReference type="NCBIfam" id="TIGR03404">
    <property type="entry name" value="bicupin_oxalic"/>
    <property type="match status" value="1"/>
</dbReference>
<evidence type="ECO:0000313" key="8">
    <source>
        <dbReference type="Proteomes" id="UP000315522"/>
    </source>
</evidence>
<dbReference type="CDD" id="cd20305">
    <property type="entry name" value="cupin_OxDC_C"/>
    <property type="match status" value="1"/>
</dbReference>
<feature type="binding site" evidence="3">
    <location>
        <position position="171"/>
    </location>
    <ligand>
        <name>Mn(2+)</name>
        <dbReference type="ChEBI" id="CHEBI:29035"/>
        <label>1</label>
    </ligand>
</feature>
<dbReference type="InterPro" id="IPR006045">
    <property type="entry name" value="Cupin_1"/>
</dbReference>
<dbReference type="SUPFAM" id="SSF51182">
    <property type="entry name" value="RmlC-like cupins"/>
    <property type="match status" value="1"/>
</dbReference>
<comment type="cofactor">
    <cofactor evidence="3">
        <name>Mn(2+)</name>
        <dbReference type="ChEBI" id="CHEBI:29035"/>
    </cofactor>
    <text evidence="3">Binds 2 manganese ions per subunit.</text>
</comment>
<dbReference type="GO" id="GO:0033609">
    <property type="term" value="P:oxalate metabolic process"/>
    <property type="evidence" value="ECO:0007669"/>
    <property type="project" value="InterPro"/>
</dbReference>
<feature type="active site" description="Proton donor" evidence="2">
    <location>
        <position position="408"/>
    </location>
</feature>
<keyword evidence="1 3" id="KW-0479">Metal-binding</keyword>
<feature type="binding site" evidence="3">
    <location>
        <position position="350"/>
    </location>
    <ligand>
        <name>Mn(2+)</name>
        <dbReference type="ChEBI" id="CHEBI:29035"/>
        <label>2</label>
    </ligand>
</feature>
<dbReference type="InterPro" id="IPR011051">
    <property type="entry name" value="RmlC_Cupin_sf"/>
</dbReference>
<accession>A0A559MJD9</accession>
<keyword evidence="3" id="KW-0464">Manganese</keyword>
<evidence type="ECO:0000256" key="4">
    <source>
        <dbReference type="SAM" id="MobiDB-lite"/>
    </source>
</evidence>
<dbReference type="SMART" id="SM00835">
    <property type="entry name" value="Cupin_1"/>
    <property type="match status" value="2"/>
</dbReference>
<reference evidence="7 8" key="1">
    <citation type="submission" date="2018-05" db="EMBL/GenBank/DDBJ databases">
        <title>Genome sequencing and assembly of the regulated plant pathogen Lachnellula willkommii and related sister species for the development of diagnostic species identification markers.</title>
        <authorList>
            <person name="Giroux E."/>
            <person name="Bilodeau G."/>
        </authorList>
    </citation>
    <scope>NUCLEOTIDE SEQUENCE [LARGE SCALE GENOMIC DNA]</scope>
    <source>
        <strain evidence="7 8">CBS 172.35</strain>
    </source>
</reference>
<evidence type="ECO:0000259" key="6">
    <source>
        <dbReference type="SMART" id="SM00835"/>
    </source>
</evidence>
<name>A0A559MJD9_9HELO</name>
<comment type="caution">
    <text evidence="7">The sequence shown here is derived from an EMBL/GenBank/DDBJ whole genome shotgun (WGS) entry which is preliminary data.</text>
</comment>
<dbReference type="PANTHER" id="PTHR35848:SF9">
    <property type="entry name" value="SLL1358 PROTEIN"/>
    <property type="match status" value="1"/>
</dbReference>
<feature type="binding site" evidence="3">
    <location>
        <position position="173"/>
    </location>
    <ligand>
        <name>Mn(2+)</name>
        <dbReference type="ChEBI" id="CHEBI:29035"/>
        <label>1</label>
    </ligand>
</feature>
<feature type="binding site" evidence="3">
    <location>
        <position position="211"/>
    </location>
    <ligand>
        <name>Mn(2+)</name>
        <dbReference type="ChEBI" id="CHEBI:29035"/>
        <label>1</label>
    </ligand>
</feature>
<dbReference type="GO" id="GO:0046872">
    <property type="term" value="F:metal ion binding"/>
    <property type="evidence" value="ECO:0007669"/>
    <property type="project" value="UniProtKB-KW"/>
</dbReference>
<keyword evidence="5" id="KW-0732">Signal</keyword>
<dbReference type="EMBL" id="QGML01000191">
    <property type="protein sequence ID" value="TVY93072.1"/>
    <property type="molecule type" value="Genomic_DNA"/>
</dbReference>
<feature type="binding site" evidence="3">
    <location>
        <position position="348"/>
    </location>
    <ligand>
        <name>Mn(2+)</name>
        <dbReference type="ChEBI" id="CHEBI:29035"/>
        <label>2</label>
    </ligand>
</feature>
<dbReference type="Proteomes" id="UP000315522">
    <property type="component" value="Unassembled WGS sequence"/>
</dbReference>
<keyword evidence="8" id="KW-1185">Reference proteome</keyword>
<sequence length="460" mass="49835">MAPKALRVRALMALLATASFSQYTFAAPTGTSTAAVPTALLGYNPANVVKNEDTDIKYSLVPGQTDSAVVGAYLDFNNVENPQPIRGSKGGTDPGPNTDEYSQLNPDKFAPPGTDHGSVSNAQWPLGLSHAKLGLDRAGWSRQQNIDNIPAATDMAGVDMRLEEGAYRELHWHKAAEWSYVLNGSVRVQAVNEKGETFVDDLNAGDVGVPHSLQGLEGGVEFLLVFDDGEFSEDNTFLASEVFTRNPKEILSKNFKVPLSAWDDIPAGELFIFPGTKAPTDISKQNIVGSAGILPIENSYTYHLSKQGATFDAEGGNIKILDPTSFPIASMFSVAIVTVKPGALREVHWHSASDEWNYFIAGSARIGIYAAVNTAQTFDYHAGDTGYIPKQMTHYVENVGKDDLMFIEVLQADHFSDISLGQWLGLTPPQIVQDTLNLTNTTVSAFKKEKQYIVSGDVVE</sequence>
<evidence type="ECO:0000256" key="2">
    <source>
        <dbReference type="PIRSR" id="PIRSR617774-1"/>
    </source>
</evidence>
<dbReference type="InterPro" id="IPR014710">
    <property type="entry name" value="RmlC-like_jellyroll"/>
</dbReference>
<evidence type="ECO:0000313" key="7">
    <source>
        <dbReference type="EMBL" id="TVY93072.1"/>
    </source>
</evidence>
<protein>
    <submittedName>
        <fullName evidence="7">Oxalate decarboxylase</fullName>
    </submittedName>
</protein>